<comment type="cofactor">
    <cofactor evidence="1">
        <name>Zn(2+)</name>
        <dbReference type="ChEBI" id="CHEBI:29105"/>
    </cofactor>
</comment>
<dbReference type="InterPro" id="IPR008257">
    <property type="entry name" value="Pept_M19"/>
</dbReference>
<dbReference type="PROSITE" id="PS00869">
    <property type="entry name" value="RENAL_DIPEPTIDASE_1"/>
    <property type="match status" value="1"/>
</dbReference>
<keyword evidence="1" id="KW-0645">Protease</keyword>
<keyword evidence="1" id="KW-0862">Zinc</keyword>
<protein>
    <recommendedName>
        <fullName evidence="1">Dipeptidase</fullName>
        <ecNumber evidence="1">3.4.13.19</ecNumber>
    </recommendedName>
</protein>
<dbReference type="EC" id="3.4.13.19" evidence="1"/>
<organism evidence="3 4">
    <name type="scientific">Dimorphilus gyrociliatus</name>
    <dbReference type="NCBI Taxonomy" id="2664684"/>
    <lineage>
        <taxon>Eukaryota</taxon>
        <taxon>Metazoa</taxon>
        <taxon>Spiralia</taxon>
        <taxon>Lophotrochozoa</taxon>
        <taxon>Annelida</taxon>
        <taxon>Polychaeta</taxon>
        <taxon>Polychaeta incertae sedis</taxon>
        <taxon>Dinophilidae</taxon>
        <taxon>Dimorphilus</taxon>
    </lineage>
</organism>
<keyword evidence="1" id="KW-0479">Metal-binding</keyword>
<keyword evidence="1" id="KW-0449">Lipoprotein</keyword>
<dbReference type="AlphaFoldDB" id="A0A7I8W8C2"/>
<dbReference type="FunFam" id="3.20.20.140:FF:000030">
    <property type="entry name" value="Dipeptidase"/>
    <property type="match status" value="1"/>
</dbReference>
<keyword evidence="2" id="KW-0812">Transmembrane</keyword>
<proteinExistence type="inferred from homology"/>
<keyword evidence="1" id="KW-0378">Hydrolase</keyword>
<dbReference type="GO" id="GO:0046872">
    <property type="term" value="F:metal ion binding"/>
    <property type="evidence" value="ECO:0007669"/>
    <property type="project" value="UniProtKB-UniRule"/>
</dbReference>
<evidence type="ECO:0000256" key="2">
    <source>
        <dbReference type="SAM" id="Phobius"/>
    </source>
</evidence>
<accession>A0A7I8W8C2</accession>
<feature type="transmembrane region" description="Helical" evidence="2">
    <location>
        <begin position="15"/>
        <end position="37"/>
    </location>
</feature>
<dbReference type="GO" id="GO:0098552">
    <property type="term" value="C:side of membrane"/>
    <property type="evidence" value="ECO:0007669"/>
    <property type="project" value="UniProtKB-KW"/>
</dbReference>
<comment type="catalytic activity">
    <reaction evidence="1">
        <text>an L-aminoacyl-L-amino acid + H2O = 2 an L-alpha-amino acid</text>
        <dbReference type="Rhea" id="RHEA:48940"/>
        <dbReference type="ChEBI" id="CHEBI:15377"/>
        <dbReference type="ChEBI" id="CHEBI:59869"/>
        <dbReference type="ChEBI" id="CHEBI:77460"/>
        <dbReference type="EC" id="3.4.13.19"/>
    </reaction>
</comment>
<keyword evidence="2" id="KW-1133">Transmembrane helix</keyword>
<evidence type="ECO:0000313" key="4">
    <source>
        <dbReference type="Proteomes" id="UP000549394"/>
    </source>
</evidence>
<keyword evidence="1" id="KW-1015">Disulfide bond</keyword>
<dbReference type="OrthoDB" id="445695at2759"/>
<dbReference type="Pfam" id="PF01244">
    <property type="entry name" value="Peptidase_M19"/>
    <property type="match status" value="1"/>
</dbReference>
<dbReference type="PROSITE" id="PS51365">
    <property type="entry name" value="RENAL_DIPEPTIDASE_2"/>
    <property type="match status" value="1"/>
</dbReference>
<keyword evidence="1" id="KW-0336">GPI-anchor</keyword>
<gene>
    <name evidence="3" type="ORF">DGYR_LOCUS11177</name>
</gene>
<dbReference type="EMBL" id="CAJFCJ010000019">
    <property type="protein sequence ID" value="CAD5123501.1"/>
    <property type="molecule type" value="Genomic_DNA"/>
</dbReference>
<keyword evidence="4" id="KW-1185">Reference proteome</keyword>
<dbReference type="CDD" id="cd01301">
    <property type="entry name" value="rDP_like"/>
    <property type="match status" value="1"/>
</dbReference>
<name>A0A7I8W8C2_9ANNE</name>
<keyword evidence="1" id="KW-0325">Glycoprotein</keyword>
<dbReference type="GO" id="GO:0070573">
    <property type="term" value="F:metallodipeptidase activity"/>
    <property type="evidence" value="ECO:0007669"/>
    <property type="project" value="InterPro"/>
</dbReference>
<comment type="caution">
    <text evidence="3">The sequence shown here is derived from an EMBL/GenBank/DDBJ whole genome shotgun (WGS) entry which is preliminary data.</text>
</comment>
<dbReference type="Gene3D" id="3.20.20.140">
    <property type="entry name" value="Metal-dependent hydrolases"/>
    <property type="match status" value="1"/>
</dbReference>
<evidence type="ECO:0000313" key="3">
    <source>
        <dbReference type="EMBL" id="CAD5123501.1"/>
    </source>
</evidence>
<reference evidence="3 4" key="1">
    <citation type="submission" date="2020-08" db="EMBL/GenBank/DDBJ databases">
        <authorList>
            <person name="Hejnol A."/>
        </authorList>
    </citation>
    <scope>NUCLEOTIDE SEQUENCE [LARGE SCALE GENOMIC DNA]</scope>
</reference>
<comment type="subunit">
    <text evidence="1">Homodimer; disulfide-linked.</text>
</comment>
<sequence>MHESFVGENKNRRKWIIIGIVGGIVALAIIIGLSVGLTRKSSGPSDAFERAKWILENNILIDGHNDLAWRILAKAKSKLNNVNLNDDLKKVWGNISHTDISRLKEGLLGGQFWALYVGCKQQYRDAVRAALEQADIIRRFIAKYPNVFEYATTADQVEEAFTKGKIASLIGMEGGHMIDSSLAALRMFYELGVRYLTLTHNCATPWATENGNENSFGLTDFGKRLIKEMNRMGMILDLSHVSVNTMKDALDTTKAPVMYSHSSARAKCDSFRNVPDDILRRVKDNGGVVMVNFYNRFISCNSKANLTQVADHIDHIKQTAGIDTVGIGGDYDGVDLTPIGLEDVSTYPKLFAELIRRNWSDEDLIKLAGKNILRVMRGVEKIKESMANDPVIEDQVEEKDLNMTCRTGFEEAIS</sequence>
<keyword evidence="2" id="KW-0472">Membrane</keyword>
<evidence type="ECO:0000256" key="1">
    <source>
        <dbReference type="RuleBase" id="RU341113"/>
    </source>
</evidence>
<dbReference type="GO" id="GO:0006508">
    <property type="term" value="P:proteolysis"/>
    <property type="evidence" value="ECO:0007669"/>
    <property type="project" value="UniProtKB-KW"/>
</dbReference>
<comment type="subcellular location">
    <subcellularLocation>
        <location evidence="1">Membrane</location>
        <topology evidence="1">Lipid-anchor</topology>
        <topology evidence="1">GPI-anchor</topology>
    </subcellularLocation>
</comment>
<dbReference type="PANTHER" id="PTHR10443">
    <property type="entry name" value="MICROSOMAL DIPEPTIDASE"/>
    <property type="match status" value="1"/>
</dbReference>
<keyword evidence="1" id="KW-0482">Metalloprotease</keyword>
<dbReference type="InterPro" id="IPR000180">
    <property type="entry name" value="Dipep_AS"/>
</dbReference>
<dbReference type="SUPFAM" id="SSF51556">
    <property type="entry name" value="Metallo-dependent hydrolases"/>
    <property type="match status" value="1"/>
</dbReference>
<dbReference type="InterPro" id="IPR032466">
    <property type="entry name" value="Metal_Hydrolase"/>
</dbReference>
<dbReference type="Proteomes" id="UP000549394">
    <property type="component" value="Unassembled WGS sequence"/>
</dbReference>
<comment type="similarity">
    <text evidence="1">Belongs to the metallo-dependent hydrolases superfamily. Peptidase M19 family.</text>
</comment>
<keyword evidence="1" id="KW-0224">Dipeptidase</keyword>
<dbReference type="PANTHER" id="PTHR10443:SF12">
    <property type="entry name" value="DIPEPTIDASE"/>
    <property type="match status" value="1"/>
</dbReference>